<dbReference type="Pfam" id="PF22666">
    <property type="entry name" value="Glyco_hydro_2_N2"/>
    <property type="match status" value="1"/>
</dbReference>
<dbReference type="Gene3D" id="2.60.120.260">
    <property type="entry name" value="Galactose-binding domain-like"/>
    <property type="match status" value="1"/>
</dbReference>
<gene>
    <name evidence="4" type="ORF">PFICI_02986</name>
</gene>
<dbReference type="InterPro" id="IPR008979">
    <property type="entry name" value="Galactose-bd-like_sf"/>
</dbReference>
<dbReference type="PANTHER" id="PTHR42732:SF1">
    <property type="entry name" value="BETA-MANNOSIDASE"/>
    <property type="match status" value="1"/>
</dbReference>
<reference evidence="5" key="1">
    <citation type="journal article" date="2015" name="BMC Genomics">
        <title>Genomic and transcriptomic analysis of the endophytic fungus Pestalotiopsis fici reveals its lifestyle and high potential for synthesis of natural products.</title>
        <authorList>
            <person name="Wang X."/>
            <person name="Zhang X."/>
            <person name="Liu L."/>
            <person name="Xiang M."/>
            <person name="Wang W."/>
            <person name="Sun X."/>
            <person name="Che Y."/>
            <person name="Guo L."/>
            <person name="Liu G."/>
            <person name="Guo L."/>
            <person name="Wang C."/>
            <person name="Yin W.B."/>
            <person name="Stadler M."/>
            <person name="Zhang X."/>
            <person name="Liu X."/>
        </authorList>
    </citation>
    <scope>NUCLEOTIDE SEQUENCE [LARGE SCALE GENOMIC DNA]</scope>
    <source>
        <strain evidence="5">W106-1 / CGMCC3.15140</strain>
    </source>
</reference>
<dbReference type="OrthoDB" id="408532at2759"/>
<dbReference type="Proteomes" id="UP000030651">
    <property type="component" value="Unassembled WGS sequence"/>
</dbReference>
<evidence type="ECO:0000256" key="1">
    <source>
        <dbReference type="ARBA" id="ARBA00022801"/>
    </source>
</evidence>
<dbReference type="InterPro" id="IPR054593">
    <property type="entry name" value="Beta-mannosidase-like_N2"/>
</dbReference>
<sequence>MMKSFFSRAVLVLVTASSLAFTSARSTFNINPSWKLHVGDVSGAESTSFDDSTWLDVTLPHAWNEDDAFLVSIANLSTGIAWYRKTFIPPSGGKYFLEFEGIRQAGELYLNGEFIGRSENGVMAFGFDITKLTVPNEENVLAARINNSYVYRDVTNNGKFQWNNIGFYANYGGINKNVYLHVTDQLYQTLPLYSNLNTTGVYVYASEFDILGKSATITSSSQV</sequence>
<feature type="signal peptide" evidence="2">
    <location>
        <begin position="1"/>
        <end position="24"/>
    </location>
</feature>
<proteinExistence type="predicted"/>
<name>W3XI83_PESFW</name>
<dbReference type="KEGG" id="pfy:PFICI_02986"/>
<organism evidence="4 5">
    <name type="scientific">Pestalotiopsis fici (strain W106-1 / CGMCC3.15140)</name>
    <dbReference type="NCBI Taxonomy" id="1229662"/>
    <lineage>
        <taxon>Eukaryota</taxon>
        <taxon>Fungi</taxon>
        <taxon>Dikarya</taxon>
        <taxon>Ascomycota</taxon>
        <taxon>Pezizomycotina</taxon>
        <taxon>Sordariomycetes</taxon>
        <taxon>Xylariomycetidae</taxon>
        <taxon>Amphisphaeriales</taxon>
        <taxon>Sporocadaceae</taxon>
        <taxon>Pestalotiopsis</taxon>
    </lineage>
</organism>
<dbReference type="eggNOG" id="KOG2024">
    <property type="taxonomic scope" value="Eukaryota"/>
</dbReference>
<dbReference type="HOGENOM" id="CLU_1240500_0_0_1"/>
<dbReference type="RefSeq" id="XP_007829758.1">
    <property type="nucleotide sequence ID" value="XM_007831567.1"/>
</dbReference>
<protein>
    <recommendedName>
        <fullName evidence="3">Beta-mannosidase-like galactose-binding domain-containing protein</fullName>
    </recommendedName>
</protein>
<dbReference type="GeneID" id="19267999"/>
<dbReference type="InParanoid" id="W3XI83"/>
<keyword evidence="5" id="KW-1185">Reference proteome</keyword>
<feature type="domain" description="Beta-mannosidase-like galactose-binding" evidence="3">
    <location>
        <begin position="81"/>
        <end position="154"/>
    </location>
</feature>
<evidence type="ECO:0000313" key="4">
    <source>
        <dbReference type="EMBL" id="ETS84961.1"/>
    </source>
</evidence>
<dbReference type="AlphaFoldDB" id="W3XI83"/>
<keyword evidence="1" id="KW-0378">Hydrolase</keyword>
<evidence type="ECO:0000256" key="2">
    <source>
        <dbReference type="SAM" id="SignalP"/>
    </source>
</evidence>
<dbReference type="PANTHER" id="PTHR42732">
    <property type="entry name" value="BETA-GALACTOSIDASE"/>
    <property type="match status" value="1"/>
</dbReference>
<keyword evidence="2" id="KW-0732">Signal</keyword>
<feature type="chain" id="PRO_5004834723" description="Beta-mannosidase-like galactose-binding domain-containing protein" evidence="2">
    <location>
        <begin position="25"/>
        <end position="223"/>
    </location>
</feature>
<dbReference type="GO" id="GO:0005975">
    <property type="term" value="P:carbohydrate metabolic process"/>
    <property type="evidence" value="ECO:0007669"/>
    <property type="project" value="InterPro"/>
</dbReference>
<evidence type="ECO:0000259" key="3">
    <source>
        <dbReference type="Pfam" id="PF22666"/>
    </source>
</evidence>
<dbReference type="InterPro" id="IPR051913">
    <property type="entry name" value="GH2_Domain-Containing"/>
</dbReference>
<dbReference type="EMBL" id="KI912110">
    <property type="protein sequence ID" value="ETS84961.1"/>
    <property type="molecule type" value="Genomic_DNA"/>
</dbReference>
<accession>W3XI83</accession>
<dbReference type="STRING" id="1229662.W3XI83"/>
<evidence type="ECO:0000313" key="5">
    <source>
        <dbReference type="Proteomes" id="UP000030651"/>
    </source>
</evidence>
<dbReference type="SUPFAM" id="SSF49785">
    <property type="entry name" value="Galactose-binding domain-like"/>
    <property type="match status" value="1"/>
</dbReference>
<dbReference type="GO" id="GO:0004553">
    <property type="term" value="F:hydrolase activity, hydrolyzing O-glycosyl compounds"/>
    <property type="evidence" value="ECO:0007669"/>
    <property type="project" value="InterPro"/>
</dbReference>